<sequence>MNKWFLPVIFFMTFTLSKSIAQKLHIGDTVFYENNVEQIFTITNHKVVDHHYQYDLMSLDKTKTIKSTSAGQLTKGRLIETPQPTNNEIPTYFFITSGILLFLCAFAFYKGRRSIIDSVKSDTNKEINKKKKEHQNISEQLTKVENDLSEVRKELLRDKNLLADLELKYYDMIQDIEDIDINEYDHSSDLKSKLSDLDWKLTTSDFKGLSIDPYALTESKFTSWFKAAVIFLTKGFKVESKILIDKLNGSNYDKIEEQLIKLWSKYEKFFTQKNSDMTLDVKIDGVTPLVREIKRAKVAHAFAIKRQLEKEEQAAIKAQMREEAKAEAEFRKAQEDAAKEERIAQEAIRKFQKEMDKMNEEERAKHQAQLDRLNSELQEAIEKGERAISMAQQTKRGHVYIISNIGSFGNDVYKIGMTRRLEPNDRVKELSGASVPFEFDVHGMIFSENAPELENQLHKKLSDYQVNKVNPRKEFFKVSIDEIESAVEGTDHTVQLTRKALAIDYNETLRLLKKNETSLS</sequence>
<gene>
    <name evidence="3" type="ORF">NH26_23300</name>
</gene>
<dbReference type="Pfam" id="PF10544">
    <property type="entry name" value="T5orf172"/>
    <property type="match status" value="1"/>
</dbReference>
<dbReference type="EMBL" id="JRYR02000002">
    <property type="protein sequence ID" value="OHX64506.1"/>
    <property type="molecule type" value="Genomic_DNA"/>
</dbReference>
<evidence type="ECO:0000259" key="2">
    <source>
        <dbReference type="SMART" id="SM00974"/>
    </source>
</evidence>
<evidence type="ECO:0000256" key="1">
    <source>
        <dbReference type="SAM" id="Coils"/>
    </source>
</evidence>
<keyword evidence="1" id="KW-0175">Coiled coil</keyword>
<keyword evidence="4" id="KW-1185">Reference proteome</keyword>
<dbReference type="STRING" id="915059.NH26_23300"/>
<feature type="coiled-coil region" evidence="1">
    <location>
        <begin position="120"/>
        <end position="168"/>
    </location>
</feature>
<dbReference type="InterPro" id="IPR018306">
    <property type="entry name" value="Phage_T5_Orf172_DNA-bd"/>
</dbReference>
<reference evidence="3 4" key="1">
    <citation type="journal article" date="2012" name="Int. J. Syst. Evol. Microbiol.">
        <title>Flammeovirga pacifica sp. nov., isolated from deep-sea sediment.</title>
        <authorList>
            <person name="Xu H."/>
            <person name="Fu Y."/>
            <person name="Yang N."/>
            <person name="Ding Z."/>
            <person name="Lai Q."/>
            <person name="Zeng R."/>
        </authorList>
    </citation>
    <scope>NUCLEOTIDE SEQUENCE [LARGE SCALE GENOMIC DNA]</scope>
    <source>
        <strain evidence="4">DSM 24597 / LMG 26175 / WPAGA1</strain>
    </source>
</reference>
<protein>
    <recommendedName>
        <fullName evidence="2">Bacteriophage T5 Orf172 DNA-binding domain-containing protein</fullName>
    </recommendedName>
</protein>
<evidence type="ECO:0000313" key="4">
    <source>
        <dbReference type="Proteomes" id="UP000179797"/>
    </source>
</evidence>
<organism evidence="3 4">
    <name type="scientific">Flammeovirga pacifica</name>
    <dbReference type="NCBI Taxonomy" id="915059"/>
    <lineage>
        <taxon>Bacteria</taxon>
        <taxon>Pseudomonadati</taxon>
        <taxon>Bacteroidota</taxon>
        <taxon>Cytophagia</taxon>
        <taxon>Cytophagales</taxon>
        <taxon>Flammeovirgaceae</taxon>
        <taxon>Flammeovirga</taxon>
    </lineage>
</organism>
<feature type="domain" description="Bacteriophage T5 Orf172 DNA-binding" evidence="2">
    <location>
        <begin position="407"/>
        <end position="490"/>
    </location>
</feature>
<accession>A0A1S1YU29</accession>
<comment type="caution">
    <text evidence="3">The sequence shown here is derived from an EMBL/GenBank/DDBJ whole genome shotgun (WGS) entry which is preliminary data.</text>
</comment>
<dbReference type="RefSeq" id="WP_052431680.1">
    <property type="nucleotide sequence ID" value="NZ_JRYR02000002.1"/>
</dbReference>
<dbReference type="AlphaFoldDB" id="A0A1S1YU29"/>
<feature type="coiled-coil region" evidence="1">
    <location>
        <begin position="309"/>
        <end position="394"/>
    </location>
</feature>
<name>A0A1S1YU29_FLAPC</name>
<dbReference type="Proteomes" id="UP000179797">
    <property type="component" value="Unassembled WGS sequence"/>
</dbReference>
<proteinExistence type="predicted"/>
<evidence type="ECO:0000313" key="3">
    <source>
        <dbReference type="EMBL" id="OHX64506.1"/>
    </source>
</evidence>
<dbReference type="SMART" id="SM00974">
    <property type="entry name" value="T5orf172"/>
    <property type="match status" value="1"/>
</dbReference>